<dbReference type="RefSeq" id="WP_074650818.1">
    <property type="nucleotide sequence ID" value="NZ_FOIL01000099.1"/>
</dbReference>
<dbReference type="PANTHER" id="PTHR35787">
    <property type="entry name" value="GLYCEROL UPTAKE OPERON ANTITERMINATOR REGULATORY PROTEIN"/>
    <property type="match status" value="1"/>
</dbReference>
<reference evidence="1 2" key="1">
    <citation type="submission" date="2016-10" db="EMBL/GenBank/DDBJ databases">
        <authorList>
            <person name="de Groot N.N."/>
        </authorList>
    </citation>
    <scope>NUCLEOTIDE SEQUENCE [LARGE SCALE GENOMIC DNA]</scope>
    <source>
        <strain evidence="1 2">KH1P1</strain>
    </source>
</reference>
<dbReference type="OrthoDB" id="9799580at2"/>
<dbReference type="eggNOG" id="COG1954">
    <property type="taxonomic scope" value="Bacteria"/>
</dbReference>
<protein>
    <submittedName>
        <fullName evidence="1">Glycerol-3-phosphate responsive antiterminator (mRNA-binding)</fullName>
    </submittedName>
</protein>
<dbReference type="GO" id="GO:0006071">
    <property type="term" value="P:glycerol metabolic process"/>
    <property type="evidence" value="ECO:0007669"/>
    <property type="project" value="InterPro"/>
</dbReference>
<dbReference type="PIRSF" id="PIRSF016897">
    <property type="entry name" value="GlpP"/>
    <property type="match status" value="1"/>
</dbReference>
<dbReference type="Proteomes" id="UP000199820">
    <property type="component" value="Unassembled WGS sequence"/>
</dbReference>
<name>A0A1I0ISJ0_9FIRM</name>
<evidence type="ECO:0000313" key="1">
    <source>
        <dbReference type="EMBL" id="SET99490.1"/>
    </source>
</evidence>
<dbReference type="GO" id="GO:0006355">
    <property type="term" value="P:regulation of DNA-templated transcription"/>
    <property type="evidence" value="ECO:0007669"/>
    <property type="project" value="InterPro"/>
</dbReference>
<dbReference type="STRING" id="1526.SAMN02910262_01006"/>
<sequence>MNMIDLLETSPVIAAVKNESGLENCLKTECRVVFLLFGTICDVADLVDRVKAAGKIAIVHVDLIQGLSSKEVAVDFIHRNTRADGIISTKSPIVKHAKELGMICIQRTFVVDSMALSTLKKQIESFHPDAIEIMPGVMPRVIQKIRQETELPLIAGGLLSDKKDIMAAFEAGADAVSTTREELWYV</sequence>
<proteinExistence type="predicted"/>
<dbReference type="Gene3D" id="3.20.20.70">
    <property type="entry name" value="Aldolase class I"/>
    <property type="match status" value="1"/>
</dbReference>
<evidence type="ECO:0000313" key="2">
    <source>
        <dbReference type="Proteomes" id="UP000199820"/>
    </source>
</evidence>
<organism evidence="1 2">
    <name type="scientific">[Clostridium] aminophilum</name>
    <dbReference type="NCBI Taxonomy" id="1526"/>
    <lineage>
        <taxon>Bacteria</taxon>
        <taxon>Bacillati</taxon>
        <taxon>Bacillota</taxon>
        <taxon>Clostridia</taxon>
        <taxon>Lachnospirales</taxon>
        <taxon>Lachnospiraceae</taxon>
    </lineage>
</organism>
<dbReference type="SUPFAM" id="SSF110391">
    <property type="entry name" value="GlpP-like"/>
    <property type="match status" value="1"/>
</dbReference>
<dbReference type="InterPro" id="IPR006699">
    <property type="entry name" value="GlpP"/>
</dbReference>
<dbReference type="InterPro" id="IPR013785">
    <property type="entry name" value="Aldolase_TIM"/>
</dbReference>
<dbReference type="Pfam" id="PF04309">
    <property type="entry name" value="G3P_antiterm"/>
    <property type="match status" value="1"/>
</dbReference>
<dbReference type="PANTHER" id="PTHR35787:SF1">
    <property type="entry name" value="GLYCEROL UPTAKE OPERON ANTITERMINATOR REGULATORY PROTEIN"/>
    <property type="match status" value="1"/>
</dbReference>
<dbReference type="EMBL" id="FOIL01000099">
    <property type="protein sequence ID" value="SET99490.1"/>
    <property type="molecule type" value="Genomic_DNA"/>
</dbReference>
<gene>
    <name evidence="1" type="ORF">SAMN04487771_10993</name>
</gene>
<accession>A0A1I0ISJ0</accession>
<keyword evidence="2" id="KW-1185">Reference proteome</keyword>
<dbReference type="AlphaFoldDB" id="A0A1I0ISJ0"/>